<dbReference type="NCBIfam" id="TIGR01726">
    <property type="entry name" value="HEQRo_perm_3TM"/>
    <property type="match status" value="1"/>
</dbReference>
<evidence type="ECO:0000256" key="9">
    <source>
        <dbReference type="RuleBase" id="RU363032"/>
    </source>
</evidence>
<dbReference type="SUPFAM" id="SSF161098">
    <property type="entry name" value="MetI-like"/>
    <property type="match status" value="1"/>
</dbReference>
<evidence type="ECO:0000256" key="3">
    <source>
        <dbReference type="ARBA" id="ARBA00022448"/>
    </source>
</evidence>
<dbReference type="PANTHER" id="PTHR30614:SF0">
    <property type="entry name" value="L-CYSTINE TRANSPORT SYSTEM PERMEASE PROTEIN TCYL"/>
    <property type="match status" value="1"/>
</dbReference>
<evidence type="ECO:0000313" key="11">
    <source>
        <dbReference type="EMBL" id="MCC8430435.1"/>
    </source>
</evidence>
<dbReference type="InterPro" id="IPR035906">
    <property type="entry name" value="MetI-like_sf"/>
</dbReference>
<feature type="domain" description="ABC transmembrane type-1" evidence="10">
    <location>
        <begin position="22"/>
        <end position="210"/>
    </location>
</feature>
<feature type="transmembrane region" description="Helical" evidence="9">
    <location>
        <begin position="57"/>
        <end position="78"/>
    </location>
</feature>
<keyword evidence="6" id="KW-0029">Amino-acid transport</keyword>
<keyword evidence="3 9" id="KW-0813">Transport</keyword>
<comment type="subcellular location">
    <subcellularLocation>
        <location evidence="1">Cell inner membrane</location>
        <topology evidence="1">Multi-pass membrane protein</topology>
    </subcellularLocation>
    <subcellularLocation>
        <location evidence="9">Cell membrane</location>
        <topology evidence="9">Multi-pass membrane protein</topology>
    </subcellularLocation>
</comment>
<keyword evidence="12" id="KW-1185">Reference proteome</keyword>
<evidence type="ECO:0000256" key="8">
    <source>
        <dbReference type="ARBA" id="ARBA00023136"/>
    </source>
</evidence>
<keyword evidence="7 9" id="KW-1133">Transmembrane helix</keyword>
<dbReference type="Gene3D" id="1.10.3720.10">
    <property type="entry name" value="MetI-like"/>
    <property type="match status" value="1"/>
</dbReference>
<evidence type="ECO:0000256" key="4">
    <source>
        <dbReference type="ARBA" id="ARBA00022475"/>
    </source>
</evidence>
<dbReference type="Proteomes" id="UP001198862">
    <property type="component" value="Unassembled WGS sequence"/>
</dbReference>
<feature type="transmembrane region" description="Helical" evidence="9">
    <location>
        <begin position="17"/>
        <end position="45"/>
    </location>
</feature>
<evidence type="ECO:0000256" key="2">
    <source>
        <dbReference type="ARBA" id="ARBA00010072"/>
    </source>
</evidence>
<dbReference type="PROSITE" id="PS50928">
    <property type="entry name" value="ABC_TM1"/>
    <property type="match status" value="1"/>
</dbReference>
<dbReference type="InterPro" id="IPR043429">
    <property type="entry name" value="ArtM/GltK/GlnP/TcyL/YhdX-like"/>
</dbReference>
<dbReference type="CDD" id="cd06261">
    <property type="entry name" value="TM_PBP2"/>
    <property type="match status" value="1"/>
</dbReference>
<organism evidence="11 12">
    <name type="scientific">Reyranella aquatilis</name>
    <dbReference type="NCBI Taxonomy" id="2035356"/>
    <lineage>
        <taxon>Bacteria</taxon>
        <taxon>Pseudomonadati</taxon>
        <taxon>Pseudomonadota</taxon>
        <taxon>Alphaproteobacteria</taxon>
        <taxon>Hyphomicrobiales</taxon>
        <taxon>Reyranellaceae</taxon>
        <taxon>Reyranella</taxon>
    </lineage>
</organism>
<dbReference type="PANTHER" id="PTHR30614">
    <property type="entry name" value="MEMBRANE COMPONENT OF AMINO ACID ABC TRANSPORTER"/>
    <property type="match status" value="1"/>
</dbReference>
<dbReference type="InterPro" id="IPR010065">
    <property type="entry name" value="AA_ABC_transptr_permease_3TM"/>
</dbReference>
<keyword evidence="5 9" id="KW-0812">Transmembrane</keyword>
<dbReference type="Pfam" id="PF00528">
    <property type="entry name" value="BPD_transp_1"/>
    <property type="match status" value="1"/>
</dbReference>
<keyword evidence="4" id="KW-1003">Cell membrane</keyword>
<dbReference type="InterPro" id="IPR000515">
    <property type="entry name" value="MetI-like"/>
</dbReference>
<reference evidence="11 12" key="1">
    <citation type="submission" date="2021-11" db="EMBL/GenBank/DDBJ databases">
        <authorList>
            <person name="Lee D.-H."/>
            <person name="Kim S.-B."/>
        </authorList>
    </citation>
    <scope>NUCLEOTIDE SEQUENCE [LARGE SCALE GENOMIC DNA]</scope>
    <source>
        <strain evidence="11 12">KCTC 52223</strain>
    </source>
</reference>
<keyword evidence="8 9" id="KW-0472">Membrane</keyword>
<accession>A0ABS8KWH0</accession>
<comment type="similarity">
    <text evidence="2">Belongs to the binding-protein-dependent transport system permease family. HisMQ subfamily.</text>
</comment>
<evidence type="ECO:0000256" key="6">
    <source>
        <dbReference type="ARBA" id="ARBA00022970"/>
    </source>
</evidence>
<evidence type="ECO:0000256" key="1">
    <source>
        <dbReference type="ARBA" id="ARBA00004429"/>
    </source>
</evidence>
<feature type="transmembrane region" description="Helical" evidence="9">
    <location>
        <begin position="186"/>
        <end position="206"/>
    </location>
</feature>
<proteinExistence type="inferred from homology"/>
<sequence>MRGFDVGDFYAALTNQFLLVGVLVTAGLTVAGLAGGLILGLAIALMRASRHGTVSRIAQGYIWFFRGTPLLIQMVMIYSGLPQLGIKFGVLTSVIVTLVLNEAAYMAEIIRGGFLAIPAGQHDAAKALGLSRSLALRKVLLPQATRIILPALGNSVNGLLKATSIASVISMEELMRRAEMIMQIKFDVLEVFAAAAVYYLVLTTLWDRAQRWLERRYDPTRTTETKEKTAGTAVVMPAVEQAALPR</sequence>
<name>A0ABS8KWH0_9HYPH</name>
<evidence type="ECO:0000313" key="12">
    <source>
        <dbReference type="Proteomes" id="UP001198862"/>
    </source>
</evidence>
<gene>
    <name evidence="11" type="ORF">LJ725_15780</name>
</gene>
<comment type="caution">
    <text evidence="11">The sequence shown here is derived from an EMBL/GenBank/DDBJ whole genome shotgun (WGS) entry which is preliminary data.</text>
</comment>
<dbReference type="EMBL" id="JAJISD010000006">
    <property type="protein sequence ID" value="MCC8430435.1"/>
    <property type="molecule type" value="Genomic_DNA"/>
</dbReference>
<evidence type="ECO:0000256" key="5">
    <source>
        <dbReference type="ARBA" id="ARBA00022692"/>
    </source>
</evidence>
<protein>
    <submittedName>
        <fullName evidence="11">Amino acid ABC transporter permease</fullName>
    </submittedName>
</protein>
<evidence type="ECO:0000259" key="10">
    <source>
        <dbReference type="PROSITE" id="PS50928"/>
    </source>
</evidence>
<dbReference type="RefSeq" id="WP_230551594.1">
    <property type="nucleotide sequence ID" value="NZ_JAJISD010000006.1"/>
</dbReference>
<evidence type="ECO:0000256" key="7">
    <source>
        <dbReference type="ARBA" id="ARBA00022989"/>
    </source>
</evidence>